<gene>
    <name evidence="5" type="ORF">M5K25_009118</name>
</gene>
<protein>
    <recommendedName>
        <fullName evidence="7">Galactose oxidase</fullName>
    </recommendedName>
</protein>
<evidence type="ECO:0000259" key="3">
    <source>
        <dbReference type="Pfam" id="PF07250"/>
    </source>
</evidence>
<comment type="caution">
    <text evidence="5">The sequence shown here is derived from an EMBL/GenBank/DDBJ whole genome shotgun (WGS) entry which is preliminary data.</text>
</comment>
<dbReference type="EMBL" id="JANQDX010000008">
    <property type="protein sequence ID" value="KAL0920017.1"/>
    <property type="molecule type" value="Genomic_DNA"/>
</dbReference>
<organism evidence="5 6">
    <name type="scientific">Dendrobium thyrsiflorum</name>
    <name type="common">Pinecone-like raceme dendrobium</name>
    <name type="synonym">Orchid</name>
    <dbReference type="NCBI Taxonomy" id="117978"/>
    <lineage>
        <taxon>Eukaryota</taxon>
        <taxon>Viridiplantae</taxon>
        <taxon>Streptophyta</taxon>
        <taxon>Embryophyta</taxon>
        <taxon>Tracheophyta</taxon>
        <taxon>Spermatophyta</taxon>
        <taxon>Magnoliopsida</taxon>
        <taxon>Liliopsida</taxon>
        <taxon>Asparagales</taxon>
        <taxon>Orchidaceae</taxon>
        <taxon>Epidendroideae</taxon>
        <taxon>Malaxideae</taxon>
        <taxon>Dendrobiinae</taxon>
        <taxon>Dendrobium</taxon>
    </lineage>
</organism>
<dbReference type="InterPro" id="IPR015202">
    <property type="entry name" value="GO-like_E_set"/>
</dbReference>
<dbReference type="InterPro" id="IPR009880">
    <property type="entry name" value="Glyoxal_oxidase_N"/>
</dbReference>
<proteinExistence type="predicted"/>
<dbReference type="Pfam" id="PF09118">
    <property type="entry name" value="GO-like_E_set"/>
    <property type="match status" value="1"/>
</dbReference>
<dbReference type="CDD" id="cd02851">
    <property type="entry name" value="E_set_GO_C"/>
    <property type="match status" value="1"/>
</dbReference>
<feature type="domain" description="Galactose oxidase-like Early set" evidence="4">
    <location>
        <begin position="473"/>
        <end position="579"/>
    </location>
</feature>
<dbReference type="InterPro" id="IPR014756">
    <property type="entry name" value="Ig_E-set"/>
</dbReference>
<feature type="domain" description="Glyoxal oxidase N-terminal" evidence="3">
    <location>
        <begin position="70"/>
        <end position="464"/>
    </location>
</feature>
<feature type="signal peptide" evidence="2">
    <location>
        <begin position="1"/>
        <end position="21"/>
    </location>
</feature>
<dbReference type="Proteomes" id="UP001552299">
    <property type="component" value="Unassembled WGS sequence"/>
</dbReference>
<dbReference type="Pfam" id="PF07250">
    <property type="entry name" value="Glyoxal_oxid_N"/>
    <property type="match status" value="1"/>
</dbReference>
<dbReference type="SUPFAM" id="SSF50965">
    <property type="entry name" value="Galactose oxidase, central domain"/>
    <property type="match status" value="1"/>
</dbReference>
<dbReference type="InterPro" id="IPR037293">
    <property type="entry name" value="Gal_Oxidase_central_sf"/>
</dbReference>
<dbReference type="Gene3D" id="2.60.40.10">
    <property type="entry name" value="Immunoglobulins"/>
    <property type="match status" value="1"/>
</dbReference>
<keyword evidence="6" id="KW-1185">Reference proteome</keyword>
<dbReference type="PANTHER" id="PTHR32208:SF93">
    <property type="entry name" value="ALDEHYDE OXIDASE GLOX1"/>
    <property type="match status" value="1"/>
</dbReference>
<reference evidence="5 6" key="1">
    <citation type="journal article" date="2024" name="Plant Biotechnol. J.">
        <title>Dendrobium thyrsiflorum genome and its molecular insights into genes involved in important horticultural traits.</title>
        <authorList>
            <person name="Chen B."/>
            <person name="Wang J.Y."/>
            <person name="Zheng P.J."/>
            <person name="Li K.L."/>
            <person name="Liang Y.M."/>
            <person name="Chen X.F."/>
            <person name="Zhang C."/>
            <person name="Zhao X."/>
            <person name="He X."/>
            <person name="Zhang G.Q."/>
            <person name="Liu Z.J."/>
            <person name="Xu Q."/>
        </authorList>
    </citation>
    <scope>NUCLEOTIDE SEQUENCE [LARGE SCALE GENOMIC DNA]</scope>
    <source>
        <strain evidence="5">GZMU011</strain>
    </source>
</reference>
<evidence type="ECO:0008006" key="7">
    <source>
        <dbReference type="Google" id="ProtNLM"/>
    </source>
</evidence>
<accession>A0ABD0VBY3</accession>
<keyword evidence="1 2" id="KW-0732">Signal</keyword>
<sequence length="587" mass="65726">MMFLSLLHLLSFFHLITTSTAQFPLIGDLLHHSNPIGDLLPEQPVQRLDHETSFLGQWEIVSEDSGVSAMHLAVTHENKAIMFDSTTSGPSHAILTASNCRPDPTGKTTMLDCWAHAIEFDLETYKVRPLKVLTDPWCSSGGFAEDGTLVNTGGWKDGFYAARYISTCATCDWRDYARTLKAPRWYATQQILDDGSIIVIGGRRSFNYEFIPAEKTANPKLFELPFLRETTDAFENNLYPFIHLSTDGNLFVFANNRSILLQPRTGLILRQFPILPGGSRNYPASAMSVLLPINLRSQRTDPAKRATPFPAQVLICGGAPHDSFYLVESKDIFIPALKSCGRITITEPHANWMMERMPVARTMGDMLILPNGDILIINGATKGCSGWDFARDPVFSPLLYKPAVTRSRRWTELTPSKIARMYHASSAVLPDASVLVAGSNTNPAYNFSALFPTELRVEKFRPPYLDLDLAAQRPVISVETVRKEIDYAEGFDVEFDLMDVVVREDVKLTMYAPPFTTHGYSMNQRLLVLRMEEFEPLDDGKRIRVRVTAPPSGVIAPPGWYMLFVVSKGLPSDAVWVHIQAKIINNY</sequence>
<dbReference type="SUPFAM" id="SSF81296">
    <property type="entry name" value="E set domains"/>
    <property type="match status" value="1"/>
</dbReference>
<dbReference type="AlphaFoldDB" id="A0ABD0VBY3"/>
<feature type="chain" id="PRO_5044774534" description="Galactose oxidase" evidence="2">
    <location>
        <begin position="22"/>
        <end position="587"/>
    </location>
</feature>
<evidence type="ECO:0000313" key="6">
    <source>
        <dbReference type="Proteomes" id="UP001552299"/>
    </source>
</evidence>
<evidence type="ECO:0000259" key="4">
    <source>
        <dbReference type="Pfam" id="PF09118"/>
    </source>
</evidence>
<evidence type="ECO:0000256" key="1">
    <source>
        <dbReference type="ARBA" id="ARBA00022729"/>
    </source>
</evidence>
<evidence type="ECO:0000256" key="2">
    <source>
        <dbReference type="SAM" id="SignalP"/>
    </source>
</evidence>
<evidence type="ECO:0000313" key="5">
    <source>
        <dbReference type="EMBL" id="KAL0920017.1"/>
    </source>
</evidence>
<name>A0ABD0VBY3_DENTH</name>
<dbReference type="InterPro" id="IPR011043">
    <property type="entry name" value="Gal_Oxase/kelch_b-propeller"/>
</dbReference>
<dbReference type="Gene3D" id="2.130.10.80">
    <property type="entry name" value="Galactose oxidase/kelch, beta-propeller"/>
    <property type="match status" value="1"/>
</dbReference>
<dbReference type="InterPro" id="IPR013783">
    <property type="entry name" value="Ig-like_fold"/>
</dbReference>
<dbReference type="PANTHER" id="PTHR32208">
    <property type="entry name" value="SECRETED PROTEIN-RELATED"/>
    <property type="match status" value="1"/>
</dbReference>